<dbReference type="GO" id="GO:0045893">
    <property type="term" value="P:positive regulation of DNA-templated transcription"/>
    <property type="evidence" value="ECO:0007669"/>
    <property type="project" value="InterPro"/>
</dbReference>
<evidence type="ECO:0000256" key="1">
    <source>
        <dbReference type="ARBA" id="ARBA00004123"/>
    </source>
</evidence>
<keyword evidence="2" id="KW-0238">DNA-binding</keyword>
<dbReference type="Pfam" id="PF00170">
    <property type="entry name" value="bZIP_1"/>
    <property type="match status" value="1"/>
</dbReference>
<comment type="subcellular location">
    <subcellularLocation>
        <location evidence="1">Nucleus</location>
    </subcellularLocation>
</comment>
<sequence>MGSQGGAVQEPKLQESLTRQGSLYSLTLDEVQNQLGDLGKPLGSMNLDELLKSVWTAEASQGTGTVVDSSGAQAGQGTSASSLPRQGSLTLFTDLSKKTVDEVWKDIQQKKNGSQERTTAQERHPTLGEMTLEDFLVKAGVVAKSPSAQKGGVAPGLGVDTIAPAQHDVSQHIQWMQYPIPSMQQPQQRQHQLNTMAVFMPGHVAQQPHLDSGNAILEAAYENQMIMSPSSLMGTLSDTQTPGRKRVAPEDVVEKTVERRQKRMIKNRESAARSRARRQAYTHELENKVSRLEEENERLRRQQCQFGLTLWGTHVILPPSPITLLETDKPPIRFTYARRATEMEKMLPTAPPPEPKNQLRRTSSAPF</sequence>
<dbReference type="GO" id="GO:0003700">
    <property type="term" value="F:DNA-binding transcription factor activity"/>
    <property type="evidence" value="ECO:0007669"/>
    <property type="project" value="InterPro"/>
</dbReference>
<dbReference type="GO" id="GO:0003677">
    <property type="term" value="F:DNA binding"/>
    <property type="evidence" value="ECO:0007669"/>
    <property type="project" value="UniProtKB-KW"/>
</dbReference>
<dbReference type="Gene3D" id="1.20.5.170">
    <property type="match status" value="1"/>
</dbReference>
<proteinExistence type="predicted"/>
<name>W9SI70_9ROSA</name>
<protein>
    <submittedName>
        <fullName evidence="7">ABSCISIC ACID-INSENSITIVE 5-like protein 2</fullName>
    </submittedName>
</protein>
<organism evidence="7 8">
    <name type="scientific">Morus notabilis</name>
    <dbReference type="NCBI Taxonomy" id="981085"/>
    <lineage>
        <taxon>Eukaryota</taxon>
        <taxon>Viridiplantae</taxon>
        <taxon>Streptophyta</taxon>
        <taxon>Embryophyta</taxon>
        <taxon>Tracheophyta</taxon>
        <taxon>Spermatophyta</taxon>
        <taxon>Magnoliopsida</taxon>
        <taxon>eudicotyledons</taxon>
        <taxon>Gunneridae</taxon>
        <taxon>Pentapetalae</taxon>
        <taxon>rosids</taxon>
        <taxon>fabids</taxon>
        <taxon>Rosales</taxon>
        <taxon>Moraceae</taxon>
        <taxon>Moreae</taxon>
        <taxon>Morus</taxon>
    </lineage>
</organism>
<dbReference type="PROSITE" id="PS50217">
    <property type="entry name" value="BZIP"/>
    <property type="match status" value="1"/>
</dbReference>
<keyword evidence="8" id="KW-1185">Reference proteome</keyword>
<evidence type="ECO:0000256" key="3">
    <source>
        <dbReference type="ARBA" id="ARBA00023242"/>
    </source>
</evidence>
<dbReference type="GO" id="GO:0005634">
    <property type="term" value="C:nucleus"/>
    <property type="evidence" value="ECO:0007669"/>
    <property type="project" value="UniProtKB-SubCell"/>
</dbReference>
<dbReference type="STRING" id="981085.W9SI70"/>
<dbReference type="SMART" id="SM00338">
    <property type="entry name" value="BRLZ"/>
    <property type="match status" value="1"/>
</dbReference>
<feature type="coiled-coil region" evidence="4">
    <location>
        <begin position="278"/>
        <end position="305"/>
    </location>
</feature>
<dbReference type="FunFam" id="1.20.5.170:FF:000036">
    <property type="entry name" value="ABSCISIC ACID-INSENSITIVE 5-like protein 2"/>
    <property type="match status" value="1"/>
</dbReference>
<dbReference type="EMBL" id="KE346217">
    <property type="protein sequence ID" value="EXC30789.1"/>
    <property type="molecule type" value="Genomic_DNA"/>
</dbReference>
<dbReference type="eggNOG" id="ENOG502QR11">
    <property type="taxonomic scope" value="Eukaryota"/>
</dbReference>
<feature type="region of interest" description="Disordered" evidence="5">
    <location>
        <begin position="344"/>
        <end position="367"/>
    </location>
</feature>
<reference evidence="8" key="1">
    <citation type="submission" date="2013-01" db="EMBL/GenBank/DDBJ databases">
        <title>Draft Genome Sequence of a Mulberry Tree, Morus notabilis C.K. Schneid.</title>
        <authorList>
            <person name="He N."/>
            <person name="Zhao S."/>
        </authorList>
    </citation>
    <scope>NUCLEOTIDE SEQUENCE</scope>
</reference>
<dbReference type="InterPro" id="IPR046347">
    <property type="entry name" value="bZIP_sf"/>
</dbReference>
<dbReference type="Proteomes" id="UP000030645">
    <property type="component" value="Unassembled WGS sequence"/>
</dbReference>
<evidence type="ECO:0000256" key="4">
    <source>
        <dbReference type="SAM" id="Coils"/>
    </source>
</evidence>
<accession>W9SI70</accession>
<evidence type="ECO:0000313" key="8">
    <source>
        <dbReference type="Proteomes" id="UP000030645"/>
    </source>
</evidence>
<dbReference type="PANTHER" id="PTHR22952">
    <property type="entry name" value="CAMP-RESPONSE ELEMENT BINDING PROTEIN-RELATED"/>
    <property type="match status" value="1"/>
</dbReference>
<feature type="region of interest" description="Disordered" evidence="5">
    <location>
        <begin position="64"/>
        <end position="85"/>
    </location>
</feature>
<keyword evidence="3" id="KW-0539">Nucleus</keyword>
<evidence type="ECO:0000256" key="5">
    <source>
        <dbReference type="SAM" id="MobiDB-lite"/>
    </source>
</evidence>
<gene>
    <name evidence="7" type="ORF">L484_027966</name>
</gene>
<dbReference type="InterPro" id="IPR004827">
    <property type="entry name" value="bZIP"/>
</dbReference>
<dbReference type="PANTHER" id="PTHR22952:SF488">
    <property type="entry name" value="BZIP TRANSCRIPTION FACTOR"/>
    <property type="match status" value="1"/>
</dbReference>
<evidence type="ECO:0000259" key="6">
    <source>
        <dbReference type="PROSITE" id="PS50217"/>
    </source>
</evidence>
<dbReference type="InterPro" id="IPR043452">
    <property type="entry name" value="BZIP46-like"/>
</dbReference>
<dbReference type="AlphaFoldDB" id="W9SI70"/>
<evidence type="ECO:0000256" key="2">
    <source>
        <dbReference type="ARBA" id="ARBA00023125"/>
    </source>
</evidence>
<keyword evidence="4" id="KW-0175">Coiled coil</keyword>
<dbReference type="SUPFAM" id="SSF57959">
    <property type="entry name" value="Leucine zipper domain"/>
    <property type="match status" value="1"/>
</dbReference>
<feature type="domain" description="BZIP" evidence="6">
    <location>
        <begin position="257"/>
        <end position="302"/>
    </location>
</feature>
<dbReference type="PROSITE" id="PS00036">
    <property type="entry name" value="BZIP_BASIC"/>
    <property type="match status" value="1"/>
</dbReference>
<evidence type="ECO:0000313" key="7">
    <source>
        <dbReference type="EMBL" id="EXC30789.1"/>
    </source>
</evidence>